<evidence type="ECO:0000313" key="1">
    <source>
        <dbReference type="EMBL" id="SFT34697.1"/>
    </source>
</evidence>
<evidence type="ECO:0000313" key="2">
    <source>
        <dbReference type="Proteomes" id="UP000199165"/>
    </source>
</evidence>
<dbReference type="Proteomes" id="UP000199165">
    <property type="component" value="Unassembled WGS sequence"/>
</dbReference>
<name>A0A1I6X8S1_9ACTN</name>
<dbReference type="AlphaFoldDB" id="A0A1I6X8S1"/>
<protein>
    <submittedName>
        <fullName evidence="1">Uncharacterized protein</fullName>
    </submittedName>
</protein>
<reference evidence="2" key="1">
    <citation type="submission" date="2016-10" db="EMBL/GenBank/DDBJ databases">
        <authorList>
            <person name="Varghese N."/>
            <person name="Submissions S."/>
        </authorList>
    </citation>
    <scope>NUCLEOTIDE SEQUENCE [LARGE SCALE GENOMIC DNA]</scope>
    <source>
        <strain evidence="2">DSM 45501</strain>
    </source>
</reference>
<proteinExistence type="predicted"/>
<dbReference type="STRING" id="995060.SAMN04487904_101348"/>
<gene>
    <name evidence="1" type="ORF">SAMN04487904_101348</name>
</gene>
<dbReference type="EMBL" id="FPAT01000001">
    <property type="protein sequence ID" value="SFT34697.1"/>
    <property type="molecule type" value="Genomic_DNA"/>
</dbReference>
<sequence>MCEVLRAASRCTLNLDTYTMLSEAPQRYTEEERQDLAELAGGLRERIDQAE</sequence>
<keyword evidence="2" id="KW-1185">Reference proteome</keyword>
<organism evidence="1 2">
    <name type="scientific">Actinopolyspora righensis</name>
    <dbReference type="NCBI Taxonomy" id="995060"/>
    <lineage>
        <taxon>Bacteria</taxon>
        <taxon>Bacillati</taxon>
        <taxon>Actinomycetota</taxon>
        <taxon>Actinomycetes</taxon>
        <taxon>Actinopolysporales</taxon>
        <taxon>Actinopolysporaceae</taxon>
        <taxon>Actinopolyspora</taxon>
        <taxon>Actinopolyspora alba group</taxon>
    </lineage>
</organism>
<accession>A0A1I6X8S1</accession>